<comment type="caution">
    <text evidence="9">The sequence shown here is derived from an EMBL/GenBank/DDBJ whole genome shotgun (WGS) entry which is preliminary data.</text>
</comment>
<dbReference type="Pfam" id="PF04884">
    <property type="entry name" value="UVB_sens_prot"/>
    <property type="match status" value="1"/>
</dbReference>
<proteinExistence type="inferred from homology"/>
<sequence>MFDRRLALETYGDGYSLRIVVPSRENPFFLWRTIRYYISTLTFKKIFLPKGYPNSVSPDYLEYQIWDTVQALASSVTGALAAQSVLIGVGVGDVKATILGASLSWMLKDGSGMIGKIVFVGWQGSNLDCDCKRWRLLADIINDCALFLELASSFFPSVFTFIICLANLCKSVVSVAGGATRAAVTLHQALDNNVADVAAKDGSQETLSNLLALFFNLSVVYFVTGNWSIIWTGFVILTFIHVYANYRAVQCLRLSNFNRNRFHIAVQQWFRQRLFHDPSVSDPTATPFPSIEWVNSREPILLPASDARIHLGCSLQTLPNKEQYNLRDLINVFSQEKYLLYCSNWRAITHSPNSSPLSIHIVLVQGCQLMDQLMSMLHAELLVFLNKLPLNFYPTEEVKKIRQSKTVTEFSQMTLEWTKLLLGKLIQDISTSPAPRWNLDSLHFSADEWRCTWTVT</sequence>
<accession>A0A8T1MJA7</accession>
<evidence type="ECO:0000256" key="5">
    <source>
        <dbReference type="ARBA" id="ARBA00023136"/>
    </source>
</evidence>
<comment type="subcellular location">
    <subcellularLocation>
        <location evidence="1">Membrane</location>
    </subcellularLocation>
</comment>
<dbReference type="OrthoDB" id="364779at2759"/>
<evidence type="ECO:0000256" key="2">
    <source>
        <dbReference type="ARBA" id="ARBA00007558"/>
    </source>
</evidence>
<reference evidence="9 10" key="1">
    <citation type="journal article" date="2018" name="Biotechnol. Adv.">
        <title>Improved genomic resources and new bioinformatic workflow for the carcinogenic parasite Clonorchis sinensis: Biotechnological implications.</title>
        <authorList>
            <person name="Wang D."/>
            <person name="Korhonen P.K."/>
            <person name="Gasser R.B."/>
            <person name="Young N.D."/>
        </authorList>
    </citation>
    <scope>NUCLEOTIDE SEQUENCE [LARGE SCALE GENOMIC DNA]</scope>
    <source>
        <strain evidence="9">Cs-k2</strain>
    </source>
</reference>
<dbReference type="GO" id="GO:0016020">
    <property type="term" value="C:membrane"/>
    <property type="evidence" value="ECO:0007669"/>
    <property type="project" value="UniProtKB-SubCell"/>
</dbReference>
<evidence type="ECO:0000313" key="9">
    <source>
        <dbReference type="EMBL" id="KAG5449180.1"/>
    </source>
</evidence>
<dbReference type="InterPro" id="IPR006968">
    <property type="entry name" value="RUS_fam"/>
</dbReference>
<dbReference type="Pfam" id="PF24160">
    <property type="entry name" value="UVB_sens_C"/>
    <property type="match status" value="1"/>
</dbReference>
<protein>
    <submittedName>
        <fullName evidence="9">RUS1 protein C16orf58</fullName>
    </submittedName>
</protein>
<feature type="domain" description="Root UVB sensitive protein C-terminal" evidence="8">
    <location>
        <begin position="290"/>
        <end position="453"/>
    </location>
</feature>
<name>A0A8T1MJA7_CLOSI</name>
<evidence type="ECO:0000256" key="3">
    <source>
        <dbReference type="ARBA" id="ARBA00022692"/>
    </source>
</evidence>
<comment type="similarity">
    <text evidence="2">Belongs to the RUS1 family.</text>
</comment>
<evidence type="ECO:0000256" key="6">
    <source>
        <dbReference type="SAM" id="Phobius"/>
    </source>
</evidence>
<keyword evidence="3 6" id="KW-0812">Transmembrane</keyword>
<dbReference type="Proteomes" id="UP000286415">
    <property type="component" value="Unassembled WGS sequence"/>
</dbReference>
<dbReference type="EMBL" id="NIRI02000042">
    <property type="protein sequence ID" value="KAG5449180.1"/>
    <property type="molecule type" value="Genomic_DNA"/>
</dbReference>
<evidence type="ECO:0000259" key="7">
    <source>
        <dbReference type="Pfam" id="PF04884"/>
    </source>
</evidence>
<dbReference type="InterPro" id="IPR055412">
    <property type="entry name" value="UVB_sens_C"/>
</dbReference>
<gene>
    <name evidence="9" type="ORF">CSKR_104718</name>
</gene>
<dbReference type="PANTHER" id="PTHR12770:SF31">
    <property type="entry name" value="RUS FAMILY MEMBER 1"/>
    <property type="match status" value="1"/>
</dbReference>
<dbReference type="InterPro" id="IPR054549">
    <property type="entry name" value="UVB_sens_RUS_dom"/>
</dbReference>
<evidence type="ECO:0000256" key="1">
    <source>
        <dbReference type="ARBA" id="ARBA00004370"/>
    </source>
</evidence>
<evidence type="ECO:0000313" key="10">
    <source>
        <dbReference type="Proteomes" id="UP000286415"/>
    </source>
</evidence>
<organism evidence="9 10">
    <name type="scientific">Clonorchis sinensis</name>
    <name type="common">Chinese liver fluke</name>
    <dbReference type="NCBI Taxonomy" id="79923"/>
    <lineage>
        <taxon>Eukaryota</taxon>
        <taxon>Metazoa</taxon>
        <taxon>Spiralia</taxon>
        <taxon>Lophotrochozoa</taxon>
        <taxon>Platyhelminthes</taxon>
        <taxon>Trematoda</taxon>
        <taxon>Digenea</taxon>
        <taxon>Opisthorchiida</taxon>
        <taxon>Opisthorchiata</taxon>
        <taxon>Opisthorchiidae</taxon>
        <taxon>Clonorchis</taxon>
    </lineage>
</organism>
<dbReference type="PANTHER" id="PTHR12770">
    <property type="entry name" value="RUS1 FAMILY PROTEIN C16ORF58"/>
    <property type="match status" value="1"/>
</dbReference>
<keyword evidence="4 6" id="KW-1133">Transmembrane helix</keyword>
<reference evidence="9 10" key="2">
    <citation type="journal article" date="2021" name="Genomics">
        <title>High-quality reference genome for Clonorchis sinensis.</title>
        <authorList>
            <person name="Young N.D."/>
            <person name="Stroehlein A.J."/>
            <person name="Kinkar L."/>
            <person name="Wang T."/>
            <person name="Sohn W.M."/>
            <person name="Chang B.C.H."/>
            <person name="Kaur P."/>
            <person name="Weisz D."/>
            <person name="Dudchenko O."/>
            <person name="Aiden E.L."/>
            <person name="Korhonen P.K."/>
            <person name="Gasser R.B."/>
        </authorList>
    </citation>
    <scope>NUCLEOTIDE SEQUENCE [LARGE SCALE GENOMIC DNA]</scope>
    <source>
        <strain evidence="9">Cs-k2</strain>
    </source>
</reference>
<feature type="transmembrane region" description="Helical" evidence="6">
    <location>
        <begin position="229"/>
        <end position="246"/>
    </location>
</feature>
<feature type="domain" description="Protein root UVB sensitive/RUS" evidence="7">
    <location>
        <begin position="42"/>
        <end position="272"/>
    </location>
</feature>
<keyword evidence="10" id="KW-1185">Reference proteome</keyword>
<keyword evidence="5 6" id="KW-0472">Membrane</keyword>
<dbReference type="AlphaFoldDB" id="A0A8T1MJA7"/>
<evidence type="ECO:0000259" key="8">
    <source>
        <dbReference type="Pfam" id="PF24160"/>
    </source>
</evidence>
<evidence type="ECO:0000256" key="4">
    <source>
        <dbReference type="ARBA" id="ARBA00022989"/>
    </source>
</evidence>